<dbReference type="FunFam" id="1.10.472.10:FF:000167">
    <property type="entry name" value="Mitotic cyclin 6"/>
    <property type="match status" value="1"/>
</dbReference>
<feature type="domain" description="Cyclin-like" evidence="7">
    <location>
        <begin position="378"/>
        <end position="465"/>
    </location>
</feature>
<proteinExistence type="inferred from homology"/>
<evidence type="ECO:0000313" key="10">
    <source>
        <dbReference type="Proteomes" id="UP001497457"/>
    </source>
</evidence>
<evidence type="ECO:0000256" key="2">
    <source>
        <dbReference type="ARBA" id="ARBA00022618"/>
    </source>
</evidence>
<feature type="domain" description="Cyclin C-terminal" evidence="8">
    <location>
        <begin position="374"/>
        <end position="496"/>
    </location>
</feature>
<feature type="region of interest" description="Disordered" evidence="6">
    <location>
        <begin position="1"/>
        <end position="31"/>
    </location>
</feature>
<dbReference type="InterPro" id="IPR036915">
    <property type="entry name" value="Cyclin-like_sf"/>
</dbReference>
<dbReference type="Pfam" id="PF02984">
    <property type="entry name" value="Cyclin_C"/>
    <property type="match status" value="1"/>
</dbReference>
<name>A0ABC8VK16_9POAL</name>
<protein>
    <recommendedName>
        <fullName evidence="11">Cyclin N-terminal domain-containing protein</fullName>
    </recommendedName>
</protein>
<dbReference type="PANTHER" id="PTHR10177">
    <property type="entry name" value="CYCLINS"/>
    <property type="match status" value="1"/>
</dbReference>
<dbReference type="Pfam" id="PF00134">
    <property type="entry name" value="Cyclin_N"/>
    <property type="match status" value="1"/>
</dbReference>
<keyword evidence="2" id="KW-0132">Cell division</keyword>
<evidence type="ECO:0000256" key="4">
    <source>
        <dbReference type="ARBA" id="ARBA00023306"/>
    </source>
</evidence>
<dbReference type="InterPro" id="IPR048258">
    <property type="entry name" value="Cyclins_cyclin-box"/>
</dbReference>
<dbReference type="FunFam" id="1.10.472.10:FF:000013">
    <property type="entry name" value="Cyclin A1"/>
    <property type="match status" value="1"/>
</dbReference>
<keyword evidence="4" id="KW-0131">Cell cycle</keyword>
<evidence type="ECO:0008006" key="11">
    <source>
        <dbReference type="Google" id="ProtNLM"/>
    </source>
</evidence>
<dbReference type="GO" id="GO:0051301">
    <property type="term" value="P:cell division"/>
    <property type="evidence" value="ECO:0007669"/>
    <property type="project" value="UniProtKB-KW"/>
</dbReference>
<accession>A0ABC8VK16</accession>
<dbReference type="InterPro" id="IPR013763">
    <property type="entry name" value="Cyclin-like_dom"/>
</dbReference>
<dbReference type="PROSITE" id="PS00292">
    <property type="entry name" value="CYCLINS"/>
    <property type="match status" value="1"/>
</dbReference>
<dbReference type="EMBL" id="OZ075120">
    <property type="protein sequence ID" value="CAL4892333.1"/>
    <property type="molecule type" value="Genomic_DNA"/>
</dbReference>
<evidence type="ECO:0000259" key="8">
    <source>
        <dbReference type="SMART" id="SM01332"/>
    </source>
</evidence>
<dbReference type="SUPFAM" id="SSF47954">
    <property type="entry name" value="Cyclin-like"/>
    <property type="match status" value="2"/>
</dbReference>
<evidence type="ECO:0000313" key="9">
    <source>
        <dbReference type="EMBL" id="CAL4892333.1"/>
    </source>
</evidence>
<dbReference type="CDD" id="cd20562">
    <property type="entry name" value="CYCLIN_AtCycA_like_rpt1"/>
    <property type="match status" value="1"/>
</dbReference>
<keyword evidence="3 5" id="KW-0195">Cyclin</keyword>
<evidence type="ECO:0000256" key="6">
    <source>
        <dbReference type="SAM" id="MobiDB-lite"/>
    </source>
</evidence>
<feature type="compositionally biased region" description="Low complexity" evidence="6">
    <location>
        <begin position="1"/>
        <end position="14"/>
    </location>
</feature>
<dbReference type="InterPro" id="IPR004367">
    <property type="entry name" value="Cyclin_C-dom"/>
</dbReference>
<dbReference type="SMART" id="SM00385">
    <property type="entry name" value="CYCLIN"/>
    <property type="match status" value="2"/>
</dbReference>
<evidence type="ECO:0000256" key="5">
    <source>
        <dbReference type="RuleBase" id="RU000383"/>
    </source>
</evidence>
<dbReference type="AlphaFoldDB" id="A0ABC8VK16"/>
<reference evidence="9" key="1">
    <citation type="submission" date="2024-10" db="EMBL/GenBank/DDBJ databases">
        <authorList>
            <person name="Ryan C."/>
        </authorList>
    </citation>
    <scope>NUCLEOTIDE SEQUENCE [LARGE SCALE GENOMIC DNA]</scope>
</reference>
<organism evidence="9 10">
    <name type="scientific">Urochloa decumbens</name>
    <dbReference type="NCBI Taxonomy" id="240449"/>
    <lineage>
        <taxon>Eukaryota</taxon>
        <taxon>Viridiplantae</taxon>
        <taxon>Streptophyta</taxon>
        <taxon>Embryophyta</taxon>
        <taxon>Tracheophyta</taxon>
        <taxon>Spermatophyta</taxon>
        <taxon>Magnoliopsida</taxon>
        <taxon>Liliopsida</taxon>
        <taxon>Poales</taxon>
        <taxon>Poaceae</taxon>
        <taxon>PACMAD clade</taxon>
        <taxon>Panicoideae</taxon>
        <taxon>Panicodae</taxon>
        <taxon>Paniceae</taxon>
        <taxon>Melinidinae</taxon>
        <taxon>Urochloa</taxon>
    </lineage>
</organism>
<dbReference type="Proteomes" id="UP001497457">
    <property type="component" value="Chromosome 10rd"/>
</dbReference>
<keyword evidence="10" id="KW-1185">Reference proteome</keyword>
<comment type="similarity">
    <text evidence="1">Belongs to the cyclin family. Cyclin AB subfamily.</text>
</comment>
<feature type="domain" description="Cyclin-like" evidence="7">
    <location>
        <begin position="281"/>
        <end position="365"/>
    </location>
</feature>
<dbReference type="InterPro" id="IPR006671">
    <property type="entry name" value="Cyclin_N"/>
</dbReference>
<feature type="compositionally biased region" description="Low complexity" evidence="6">
    <location>
        <begin position="21"/>
        <end position="31"/>
    </location>
</feature>
<dbReference type="InterPro" id="IPR039361">
    <property type="entry name" value="Cyclin"/>
</dbReference>
<evidence type="ECO:0000256" key="3">
    <source>
        <dbReference type="ARBA" id="ARBA00023127"/>
    </source>
</evidence>
<evidence type="ECO:0000259" key="7">
    <source>
        <dbReference type="SMART" id="SM00385"/>
    </source>
</evidence>
<dbReference type="Gene3D" id="1.10.472.10">
    <property type="entry name" value="Cyclin-like"/>
    <property type="match status" value="2"/>
</dbReference>
<dbReference type="SMART" id="SM01332">
    <property type="entry name" value="Cyclin_C"/>
    <property type="match status" value="1"/>
</dbReference>
<gene>
    <name evidence="9" type="ORF">URODEC1_LOCUS4228</name>
</gene>
<evidence type="ECO:0000256" key="1">
    <source>
        <dbReference type="ARBA" id="ARBA00006955"/>
    </source>
</evidence>
<sequence>MSSGGAASRRSSSAVTAKRPAVVAAESAGAGAKAAQANKRAALGDVTNVGAGGGERGGRARGSRKVAAAPAGAAASKLNAATSAARGKKVSLASSCNLCSGRGSAVESASAKPGPDISRHDSRIQRQDVPPTEVPTVVHELNAKPATALCSSIVPPPHLEDLVSIDGAMSTCDLMKSPDFEFSNDEDSSMLTSLEGRENLHLRILKDRDEAKWKKNAPDPMEIDCVCAVEDNKDDSQFYPTFTSDIYMLLRESESKKRPSTDFMETIQKDLSPSMRAILIDWLVEVAEEYRLVPDTLYLTVNYIDRYLSGNKTSRQRLQLLGVACMLIAAKREEICAPQVEEFCYITDNTYFRDEVLQMEASVLNCLKFETSAPTAKCFLRRFICAAKSCDEDPAYIEVLANYITELSLLEYSLLCYPPSQIAASAIFLAKYILYPTKRPWNPTLAHYTRYKLSELCKCVKALHRLFDTGPPNNLPAVREKFSQHKYKFVAKLRCPALIPTEFFEDVTC</sequence>